<feature type="transmembrane region" description="Helical" evidence="1">
    <location>
        <begin position="12"/>
        <end position="32"/>
    </location>
</feature>
<gene>
    <name evidence="2" type="ORF">SAMN04487949_0931</name>
</gene>
<dbReference type="OrthoDB" id="190091at2157"/>
<proteinExistence type="predicted"/>
<dbReference type="AlphaFoldDB" id="A0A1G9QND9"/>
<dbReference type="Proteomes" id="UP000199451">
    <property type="component" value="Unassembled WGS sequence"/>
</dbReference>
<reference evidence="3" key="1">
    <citation type="submission" date="2016-10" db="EMBL/GenBank/DDBJ databases">
        <authorList>
            <person name="Varghese N."/>
            <person name="Submissions S."/>
        </authorList>
    </citation>
    <scope>NUCLEOTIDE SEQUENCE [LARGE SCALE GENOMIC DNA]</scope>
    <source>
        <strain evidence="3">CGMCC 1.10119</strain>
    </source>
</reference>
<evidence type="ECO:0000313" key="2">
    <source>
        <dbReference type="EMBL" id="SDM12087.1"/>
    </source>
</evidence>
<dbReference type="RefSeq" id="WP_139173274.1">
    <property type="nucleotide sequence ID" value="NZ_FNHL01000001.1"/>
</dbReference>
<keyword evidence="1" id="KW-0812">Transmembrane</keyword>
<organism evidence="2 3">
    <name type="scientific">Halogranum gelatinilyticum</name>
    <dbReference type="NCBI Taxonomy" id="660521"/>
    <lineage>
        <taxon>Archaea</taxon>
        <taxon>Methanobacteriati</taxon>
        <taxon>Methanobacteriota</taxon>
        <taxon>Stenosarchaea group</taxon>
        <taxon>Halobacteria</taxon>
        <taxon>Halobacteriales</taxon>
        <taxon>Haloferacaceae</taxon>
    </lineage>
</organism>
<dbReference type="EMBL" id="FNHL01000001">
    <property type="protein sequence ID" value="SDM12087.1"/>
    <property type="molecule type" value="Genomic_DNA"/>
</dbReference>
<evidence type="ECO:0000256" key="1">
    <source>
        <dbReference type="SAM" id="Phobius"/>
    </source>
</evidence>
<accession>A0A1G9QND9</accession>
<keyword evidence="3" id="KW-1185">Reference proteome</keyword>
<keyword evidence="1" id="KW-0472">Membrane</keyword>
<evidence type="ECO:0000313" key="3">
    <source>
        <dbReference type="Proteomes" id="UP000199451"/>
    </source>
</evidence>
<protein>
    <submittedName>
        <fullName evidence="2">Uncharacterized protein</fullName>
    </submittedName>
</protein>
<sequence>MNWSPPPTVRRAGLLVVGVILLTTVAMSYQAYVIWQSPPAMFDGAPSIEFDIAVALTELIVLTVGLYLARNAYRWSMADSAD</sequence>
<feature type="transmembrane region" description="Helical" evidence="1">
    <location>
        <begin position="52"/>
        <end position="69"/>
    </location>
</feature>
<dbReference type="STRING" id="660521.SAMN04487949_0931"/>
<keyword evidence="1" id="KW-1133">Transmembrane helix</keyword>
<name>A0A1G9QND9_9EURY</name>